<evidence type="ECO:0000256" key="1">
    <source>
        <dbReference type="PROSITE-ProRule" id="PRU00169"/>
    </source>
</evidence>
<proteinExistence type="predicted"/>
<keyword evidence="4" id="KW-1185">Reference proteome</keyword>
<dbReference type="GO" id="GO:0003677">
    <property type="term" value="F:DNA binding"/>
    <property type="evidence" value="ECO:0007669"/>
    <property type="project" value="InterPro"/>
</dbReference>
<dbReference type="InterPro" id="IPR011006">
    <property type="entry name" value="CheY-like_superfamily"/>
</dbReference>
<dbReference type="OrthoDB" id="5416564at2"/>
<dbReference type="SUPFAM" id="SSF46955">
    <property type="entry name" value="Putative DNA-binding domain"/>
    <property type="match status" value="1"/>
</dbReference>
<dbReference type="PROSITE" id="PS50110">
    <property type="entry name" value="RESPONSE_REGULATORY"/>
    <property type="match status" value="1"/>
</dbReference>
<evidence type="ECO:0000313" key="4">
    <source>
        <dbReference type="Proteomes" id="UP000315995"/>
    </source>
</evidence>
<dbReference type="RefSeq" id="WP_141199039.1">
    <property type="nucleotide sequence ID" value="NZ_CP041186.1"/>
</dbReference>
<gene>
    <name evidence="3" type="ORF">FIV42_18070</name>
</gene>
<dbReference type="CDD" id="cd04762">
    <property type="entry name" value="HTH_MerR-trunc"/>
    <property type="match status" value="1"/>
</dbReference>
<protein>
    <submittedName>
        <fullName evidence="3">Helix-turn-helix domain-containing protein</fullName>
    </submittedName>
</protein>
<dbReference type="Proteomes" id="UP000315995">
    <property type="component" value="Chromosome"/>
</dbReference>
<dbReference type="Pfam" id="PF12728">
    <property type="entry name" value="HTH_17"/>
    <property type="match status" value="1"/>
</dbReference>
<dbReference type="AlphaFoldDB" id="A0A4Y6PW59"/>
<accession>A0A4Y6PW59</accession>
<keyword evidence="1" id="KW-0597">Phosphoprotein</keyword>
<sequence>MDVDLDKEVYTTFEAAKICNANITSIKNWIDKGELRAFRTPGGHYRIERKVLDDFLNRHCMPNPFAERERKRVFLVHSNPERIDELALQFGQQHDYDSSDNAQQALLTIGQWQPDVAIVDDRLDGIDLSGLCTTIRENRELRPVCIIALHDRDEEYSAKLREAGCDHVISPVSDEGGLHEAIRRALL</sequence>
<dbReference type="SUPFAM" id="SSF52172">
    <property type="entry name" value="CheY-like"/>
    <property type="match status" value="1"/>
</dbReference>
<dbReference type="InterPro" id="IPR041657">
    <property type="entry name" value="HTH_17"/>
</dbReference>
<evidence type="ECO:0000259" key="2">
    <source>
        <dbReference type="PROSITE" id="PS50110"/>
    </source>
</evidence>
<name>A0A4Y6PW59_PERCE</name>
<dbReference type="InterPro" id="IPR010093">
    <property type="entry name" value="SinI_DNA-bd"/>
</dbReference>
<organism evidence="3 4">
    <name type="scientific">Persicimonas caeni</name>
    <dbReference type="NCBI Taxonomy" id="2292766"/>
    <lineage>
        <taxon>Bacteria</taxon>
        <taxon>Deltaproteobacteria</taxon>
        <taxon>Bradymonadales</taxon>
        <taxon>Bradymonadaceae</taxon>
        <taxon>Persicimonas</taxon>
    </lineage>
</organism>
<dbReference type="InterPro" id="IPR001789">
    <property type="entry name" value="Sig_transdc_resp-reg_receiver"/>
</dbReference>
<dbReference type="GO" id="GO:0000160">
    <property type="term" value="P:phosphorelay signal transduction system"/>
    <property type="evidence" value="ECO:0007669"/>
    <property type="project" value="InterPro"/>
</dbReference>
<dbReference type="EMBL" id="CP041186">
    <property type="protein sequence ID" value="QDG52572.1"/>
    <property type="molecule type" value="Genomic_DNA"/>
</dbReference>
<dbReference type="NCBIfam" id="TIGR01764">
    <property type="entry name" value="excise"/>
    <property type="match status" value="1"/>
</dbReference>
<evidence type="ECO:0000313" key="3">
    <source>
        <dbReference type="EMBL" id="QDG52572.1"/>
    </source>
</evidence>
<dbReference type="InterPro" id="IPR009061">
    <property type="entry name" value="DNA-bd_dom_put_sf"/>
</dbReference>
<dbReference type="Gene3D" id="1.10.1660.10">
    <property type="match status" value="1"/>
</dbReference>
<feature type="modified residue" description="4-aspartylphosphate" evidence="1">
    <location>
        <position position="120"/>
    </location>
</feature>
<feature type="domain" description="Response regulatory" evidence="2">
    <location>
        <begin position="72"/>
        <end position="186"/>
    </location>
</feature>
<dbReference type="Gene3D" id="3.40.50.2300">
    <property type="match status" value="1"/>
</dbReference>
<accession>A0A5B8Y7X2</accession>
<reference evidence="3 4" key="1">
    <citation type="submission" date="2019-06" db="EMBL/GenBank/DDBJ databases">
        <title>Persicimonas caeni gen. nov., sp. nov., a predatory bacterium isolated from solar saltern.</title>
        <authorList>
            <person name="Wang S."/>
        </authorList>
    </citation>
    <scope>NUCLEOTIDE SEQUENCE [LARGE SCALE GENOMIC DNA]</scope>
    <source>
        <strain evidence="3 4">YN101</strain>
    </source>
</reference>